<dbReference type="OMA" id="FMDQVIN"/>
<sequence>LRASSNPSDYEAEEQRWLREEHRWLREEQRWLREEARWNSERQSLLRQISELSLQIQHLQSELDDFRSNRSNSADFEVTTPTKMAALLEAKNSNQILDFSGSEEVRAMQDALMKLGFYSGEEDMEFSYFSTDTERAVKTWQASIGIREDGIMTIELLDQLYAPQQISSPKTQVKADIPKVSAMDETGMDKANGAPIKVKEVQQTVAKKVPTDVGIPEHRVFLLGENRWEEPSRLNKGNDKLGGGKSSAPKCLSCRGEGRLLCMECDGTGDSQVEEQGKVLPSCSMEYLDPSQFCPTRYRSLATGDV</sequence>
<dbReference type="GO" id="GO:0009507">
    <property type="term" value="C:chloroplast"/>
    <property type="evidence" value="ECO:0007669"/>
    <property type="project" value="TreeGrafter"/>
</dbReference>
<dbReference type="AlphaFoldDB" id="A0A803LPC0"/>
<feature type="coiled-coil region" evidence="1">
    <location>
        <begin position="42"/>
        <end position="69"/>
    </location>
</feature>
<feature type="domain" description="Peptidoglycan binding-like" evidence="2">
    <location>
        <begin position="102"/>
        <end position="160"/>
    </location>
</feature>
<organism evidence="3 4">
    <name type="scientific">Chenopodium quinoa</name>
    <name type="common">Quinoa</name>
    <dbReference type="NCBI Taxonomy" id="63459"/>
    <lineage>
        <taxon>Eukaryota</taxon>
        <taxon>Viridiplantae</taxon>
        <taxon>Streptophyta</taxon>
        <taxon>Embryophyta</taxon>
        <taxon>Tracheophyta</taxon>
        <taxon>Spermatophyta</taxon>
        <taxon>Magnoliopsida</taxon>
        <taxon>eudicotyledons</taxon>
        <taxon>Gunneridae</taxon>
        <taxon>Pentapetalae</taxon>
        <taxon>Caryophyllales</taxon>
        <taxon>Chenopodiaceae</taxon>
        <taxon>Chenopodioideae</taxon>
        <taxon>Atripliceae</taxon>
        <taxon>Chenopodium</taxon>
    </lineage>
</organism>
<dbReference type="InterPro" id="IPR002477">
    <property type="entry name" value="Peptidoglycan-bd-like"/>
</dbReference>
<evidence type="ECO:0000313" key="3">
    <source>
        <dbReference type="EnsemblPlants" id="AUR62016799-RA:cds"/>
    </source>
</evidence>
<keyword evidence="1" id="KW-0175">Coiled coil</keyword>
<accession>A0A803LPC0</accession>
<protein>
    <recommendedName>
        <fullName evidence="2">Peptidoglycan binding-like domain-containing protein</fullName>
    </recommendedName>
</protein>
<reference evidence="3" key="2">
    <citation type="submission" date="2021-03" db="UniProtKB">
        <authorList>
            <consortium name="EnsemblPlants"/>
        </authorList>
    </citation>
    <scope>IDENTIFICATION</scope>
</reference>
<reference evidence="3" key="1">
    <citation type="journal article" date="2017" name="Nature">
        <title>The genome of Chenopodium quinoa.</title>
        <authorList>
            <person name="Jarvis D.E."/>
            <person name="Ho Y.S."/>
            <person name="Lightfoot D.J."/>
            <person name="Schmoeckel S.M."/>
            <person name="Li B."/>
            <person name="Borm T.J.A."/>
            <person name="Ohyanagi H."/>
            <person name="Mineta K."/>
            <person name="Michell C.T."/>
            <person name="Saber N."/>
            <person name="Kharbatia N.M."/>
            <person name="Rupper R.R."/>
            <person name="Sharp A.R."/>
            <person name="Dally N."/>
            <person name="Boughton B.A."/>
            <person name="Woo Y.H."/>
            <person name="Gao G."/>
            <person name="Schijlen E.G.W.M."/>
            <person name="Guo X."/>
            <person name="Momin A.A."/>
            <person name="Negrao S."/>
            <person name="Al-Babili S."/>
            <person name="Gehring C."/>
            <person name="Roessner U."/>
            <person name="Jung C."/>
            <person name="Murphy K."/>
            <person name="Arold S.T."/>
            <person name="Gojobori T."/>
            <person name="van der Linden C.G."/>
            <person name="van Loo E.N."/>
            <person name="Jellen E.N."/>
            <person name="Maughan P.J."/>
            <person name="Tester M."/>
        </authorList>
    </citation>
    <scope>NUCLEOTIDE SEQUENCE [LARGE SCALE GENOMIC DNA]</scope>
    <source>
        <strain evidence="3">cv. PI 614886</strain>
    </source>
</reference>
<dbReference type="Gramene" id="AUR62016799-RA">
    <property type="protein sequence ID" value="AUR62016799-RA:cds"/>
    <property type="gene ID" value="AUR62016799"/>
</dbReference>
<dbReference type="Gene3D" id="1.10.101.10">
    <property type="entry name" value="PGBD-like superfamily/PGBD"/>
    <property type="match status" value="1"/>
</dbReference>
<proteinExistence type="predicted"/>
<evidence type="ECO:0000256" key="1">
    <source>
        <dbReference type="SAM" id="Coils"/>
    </source>
</evidence>
<dbReference type="GO" id="GO:0009658">
    <property type="term" value="P:chloroplast organization"/>
    <property type="evidence" value="ECO:0007669"/>
    <property type="project" value="TreeGrafter"/>
</dbReference>
<dbReference type="PANTHER" id="PTHR15852:SF16">
    <property type="entry name" value="PROTEIN DISULFIDE ISOMERASE PTAC5, CHLOROPLASTIC"/>
    <property type="match status" value="1"/>
</dbReference>
<dbReference type="Pfam" id="PF01471">
    <property type="entry name" value="PG_binding_1"/>
    <property type="match status" value="1"/>
</dbReference>
<dbReference type="SUPFAM" id="SSF47090">
    <property type="entry name" value="PGBD-like"/>
    <property type="match status" value="1"/>
</dbReference>
<dbReference type="Proteomes" id="UP000596660">
    <property type="component" value="Unplaced"/>
</dbReference>
<dbReference type="GO" id="GO:0003756">
    <property type="term" value="F:protein disulfide isomerase activity"/>
    <property type="evidence" value="ECO:0007669"/>
    <property type="project" value="TreeGrafter"/>
</dbReference>
<dbReference type="InterPro" id="IPR036366">
    <property type="entry name" value="PGBDSf"/>
</dbReference>
<dbReference type="EnsemblPlants" id="AUR62016799-RA">
    <property type="protein sequence ID" value="AUR62016799-RA:cds"/>
    <property type="gene ID" value="AUR62016799"/>
</dbReference>
<evidence type="ECO:0000259" key="2">
    <source>
        <dbReference type="Pfam" id="PF01471"/>
    </source>
</evidence>
<evidence type="ECO:0000313" key="4">
    <source>
        <dbReference type="Proteomes" id="UP000596660"/>
    </source>
</evidence>
<dbReference type="PANTHER" id="PTHR15852">
    <property type="entry name" value="PLASTID TRANSCRIPTIONALLY ACTIVE PROTEIN"/>
    <property type="match status" value="1"/>
</dbReference>
<name>A0A803LPC0_CHEQI</name>
<dbReference type="InterPro" id="IPR036365">
    <property type="entry name" value="PGBD-like_sf"/>
</dbReference>
<keyword evidence="4" id="KW-1185">Reference proteome</keyword>